<accession>A0A059EYR2</accession>
<dbReference type="SUPFAM" id="SSF57756">
    <property type="entry name" value="Retrovirus zinc finger-like domains"/>
    <property type="match status" value="1"/>
</dbReference>
<reference evidence="4" key="1">
    <citation type="submission" date="2013-02" db="EMBL/GenBank/DDBJ databases">
        <authorList>
            <consortium name="The Broad Institute Genome Sequencing Platform"/>
            <person name="Cuomo C."/>
            <person name="Becnel J."/>
            <person name="Sanscrainte N."/>
            <person name="Walker B."/>
            <person name="Young S.K."/>
            <person name="Zeng Q."/>
            <person name="Gargeya S."/>
            <person name="Fitzgerald M."/>
            <person name="Haas B."/>
            <person name="Abouelleil A."/>
            <person name="Alvarado L."/>
            <person name="Arachchi H.M."/>
            <person name="Berlin A.M."/>
            <person name="Chapman S.B."/>
            <person name="Dewar J."/>
            <person name="Goldberg J."/>
            <person name="Griggs A."/>
            <person name="Gujja S."/>
            <person name="Hansen M."/>
            <person name="Howarth C."/>
            <person name="Imamovic A."/>
            <person name="Larimer J."/>
            <person name="McCowan C."/>
            <person name="Murphy C."/>
            <person name="Neiman D."/>
            <person name="Pearson M."/>
            <person name="Priest M."/>
            <person name="Roberts A."/>
            <person name="Saif S."/>
            <person name="Shea T."/>
            <person name="Sisk P."/>
            <person name="Sykes S."/>
            <person name="Wortman J."/>
            <person name="Nusbaum C."/>
            <person name="Birren B."/>
        </authorList>
    </citation>
    <scope>NUCLEOTIDE SEQUENCE [LARGE SCALE GENOMIC DNA]</scope>
    <source>
        <strain evidence="4">PRA339</strain>
    </source>
</reference>
<sequence>KNWESFKEYIEAFCAEKSINTMKRYNNESWYEYICRLRDWSVIRKYDENDIFRKLRQERMPPVIETICYSSYEKLDKLLERIYDYEKKQNMSKYINDDELRKNFIRNGKKNYEIKACFLCKEHGHLAKNCRKGNIKCYKCGKQGHYSNKCKEKIVGNNVEIIQNDIDERKIIIQKNNFNAVFDMGPLKA</sequence>
<feature type="domain" description="CCHC-type" evidence="2">
    <location>
        <begin position="117"/>
        <end position="132"/>
    </location>
</feature>
<keyword evidence="1" id="KW-0479">Metal-binding</keyword>
<name>A0A059EYR2_9MICR</name>
<dbReference type="HOGENOM" id="CLU_1437650_0_0_1"/>
<dbReference type="InterPro" id="IPR001878">
    <property type="entry name" value="Znf_CCHC"/>
</dbReference>
<evidence type="ECO:0000256" key="1">
    <source>
        <dbReference type="PROSITE-ProRule" id="PRU00047"/>
    </source>
</evidence>
<dbReference type="Pfam" id="PF00098">
    <property type="entry name" value="zf-CCHC"/>
    <property type="match status" value="2"/>
</dbReference>
<proteinExistence type="predicted"/>
<keyword evidence="4" id="KW-1185">Reference proteome</keyword>
<evidence type="ECO:0000313" key="3">
    <source>
        <dbReference type="EMBL" id="KCZ79889.1"/>
    </source>
</evidence>
<dbReference type="Gene3D" id="4.10.60.10">
    <property type="entry name" value="Zinc finger, CCHC-type"/>
    <property type="match status" value="1"/>
</dbReference>
<dbReference type="Proteomes" id="UP000030655">
    <property type="component" value="Unassembled WGS sequence"/>
</dbReference>
<evidence type="ECO:0000313" key="4">
    <source>
        <dbReference type="Proteomes" id="UP000030655"/>
    </source>
</evidence>
<feature type="domain" description="CCHC-type" evidence="2">
    <location>
        <begin position="136"/>
        <end position="152"/>
    </location>
</feature>
<dbReference type="GO" id="GO:0003676">
    <property type="term" value="F:nucleic acid binding"/>
    <property type="evidence" value="ECO:0007669"/>
    <property type="project" value="InterPro"/>
</dbReference>
<dbReference type="VEuPathDB" id="MicrosporidiaDB:H312_02717"/>
<dbReference type="InterPro" id="IPR036875">
    <property type="entry name" value="Znf_CCHC_sf"/>
</dbReference>
<dbReference type="PANTHER" id="PTHR23002">
    <property type="entry name" value="ZINC FINGER CCHC DOMAIN CONTAINING PROTEIN"/>
    <property type="match status" value="1"/>
</dbReference>
<dbReference type="SMART" id="SM00343">
    <property type="entry name" value="ZnF_C2HC"/>
    <property type="match status" value="2"/>
</dbReference>
<keyword evidence="1" id="KW-0863">Zinc-finger</keyword>
<dbReference type="PROSITE" id="PS50158">
    <property type="entry name" value="ZF_CCHC"/>
    <property type="match status" value="2"/>
</dbReference>
<reference evidence="3 4" key="2">
    <citation type="submission" date="2014-03" db="EMBL/GenBank/DDBJ databases">
        <title>The Genome Sequence of Anncaliia algerae insect isolate PRA339.</title>
        <authorList>
            <consortium name="The Broad Institute Genome Sequencing Platform"/>
            <consortium name="The Broad Institute Genome Sequencing Center for Infectious Disease"/>
            <person name="Cuomo C."/>
            <person name="Becnel J."/>
            <person name="Sanscrainte N."/>
            <person name="Walker B."/>
            <person name="Young S.K."/>
            <person name="Zeng Q."/>
            <person name="Gargeya S."/>
            <person name="Fitzgerald M."/>
            <person name="Haas B."/>
            <person name="Abouelleil A."/>
            <person name="Alvarado L."/>
            <person name="Arachchi H.M."/>
            <person name="Berlin A.M."/>
            <person name="Chapman S.B."/>
            <person name="Dewar J."/>
            <person name="Goldberg J."/>
            <person name="Griggs A."/>
            <person name="Gujja S."/>
            <person name="Hansen M."/>
            <person name="Howarth C."/>
            <person name="Imamovic A."/>
            <person name="Larimer J."/>
            <person name="McCowan C."/>
            <person name="Murphy C."/>
            <person name="Neiman D."/>
            <person name="Pearson M."/>
            <person name="Priest M."/>
            <person name="Roberts A."/>
            <person name="Saif S."/>
            <person name="Shea T."/>
            <person name="Sisk P."/>
            <person name="Sykes S."/>
            <person name="Wortman J."/>
            <person name="Nusbaum C."/>
            <person name="Birren B."/>
        </authorList>
    </citation>
    <scope>NUCLEOTIDE SEQUENCE [LARGE SCALE GENOMIC DNA]</scope>
    <source>
        <strain evidence="3 4">PRA339</strain>
    </source>
</reference>
<dbReference type="AlphaFoldDB" id="A0A059EYR2"/>
<dbReference type="OrthoDB" id="2195984at2759"/>
<evidence type="ECO:0000259" key="2">
    <source>
        <dbReference type="PROSITE" id="PS50158"/>
    </source>
</evidence>
<dbReference type="GO" id="GO:0008270">
    <property type="term" value="F:zinc ion binding"/>
    <property type="evidence" value="ECO:0007669"/>
    <property type="project" value="UniProtKB-KW"/>
</dbReference>
<keyword evidence="1" id="KW-0862">Zinc</keyword>
<protein>
    <recommendedName>
        <fullName evidence="2">CCHC-type domain-containing protein</fullName>
    </recommendedName>
</protein>
<gene>
    <name evidence="3" type="ORF">H312_02717</name>
</gene>
<dbReference type="EMBL" id="KK365221">
    <property type="protein sequence ID" value="KCZ79889.1"/>
    <property type="molecule type" value="Genomic_DNA"/>
</dbReference>
<organism evidence="3 4">
    <name type="scientific">Anncaliia algerae PRA339</name>
    <dbReference type="NCBI Taxonomy" id="1288291"/>
    <lineage>
        <taxon>Eukaryota</taxon>
        <taxon>Fungi</taxon>
        <taxon>Fungi incertae sedis</taxon>
        <taxon>Microsporidia</taxon>
        <taxon>Tubulinosematoidea</taxon>
        <taxon>Tubulinosematidae</taxon>
        <taxon>Anncaliia</taxon>
    </lineage>
</organism>
<dbReference type="InterPro" id="IPR051714">
    <property type="entry name" value="Znf_CCHC_NABP"/>
</dbReference>
<feature type="non-terminal residue" evidence="3">
    <location>
        <position position="1"/>
    </location>
</feature>